<evidence type="ECO:0000256" key="5">
    <source>
        <dbReference type="ARBA" id="ARBA00022989"/>
    </source>
</evidence>
<feature type="transmembrane region" description="Helical" evidence="12">
    <location>
        <begin position="915"/>
        <end position="937"/>
    </location>
</feature>
<dbReference type="InterPro" id="IPR013106">
    <property type="entry name" value="Ig_V-set"/>
</dbReference>
<feature type="transmembrane region" description="Helical" evidence="12">
    <location>
        <begin position="752"/>
        <end position="775"/>
    </location>
</feature>
<feature type="region of interest" description="Disordered" evidence="11">
    <location>
        <begin position="990"/>
        <end position="1012"/>
    </location>
</feature>
<dbReference type="PANTHER" id="PTHR25466">
    <property type="entry name" value="T-LYMPHOCYTE ACTIVATION ANTIGEN"/>
    <property type="match status" value="1"/>
</dbReference>
<dbReference type="InterPro" id="IPR051713">
    <property type="entry name" value="T-cell_Activation_Regulation"/>
</dbReference>
<comment type="caution">
    <text evidence="14">The sequence shown here is derived from an EMBL/GenBank/DDBJ whole genome shotgun (WGS) entry which is preliminary data.</text>
</comment>
<evidence type="ECO:0000256" key="6">
    <source>
        <dbReference type="ARBA" id="ARBA00023136"/>
    </source>
</evidence>
<proteinExistence type="predicted"/>
<keyword evidence="4" id="KW-0732">Signal</keyword>
<accession>A0ABR3NRA9</accession>
<feature type="domain" description="Ig-like" evidence="13">
    <location>
        <begin position="23"/>
        <end position="114"/>
    </location>
</feature>
<keyword evidence="6 12" id="KW-0472">Membrane</keyword>
<dbReference type="InterPro" id="IPR003598">
    <property type="entry name" value="Ig_sub2"/>
</dbReference>
<evidence type="ECO:0000256" key="7">
    <source>
        <dbReference type="ARBA" id="ARBA00023157"/>
    </source>
</evidence>
<evidence type="ECO:0000256" key="8">
    <source>
        <dbReference type="ARBA" id="ARBA00023170"/>
    </source>
</evidence>
<feature type="transmembrane region" description="Helical" evidence="12">
    <location>
        <begin position="850"/>
        <end position="874"/>
    </location>
</feature>
<dbReference type="Proteomes" id="UP001558613">
    <property type="component" value="Unassembled WGS sequence"/>
</dbReference>
<dbReference type="PANTHER" id="PTHR25466:SF14">
    <property type="entry name" value="BUTYROPHILIN SUBFAMILY 2 MEMBER A2-LIKE-RELATED"/>
    <property type="match status" value="1"/>
</dbReference>
<feature type="domain" description="Ig-like" evidence="13">
    <location>
        <begin position="141"/>
        <end position="240"/>
    </location>
</feature>
<feature type="transmembrane region" description="Helical" evidence="12">
    <location>
        <begin position="817"/>
        <end position="838"/>
    </location>
</feature>
<sequence length="1012" mass="115278">MGITFFSGLTLHGPSGPLVAPLGSSVVLACYVDKPLPMEDLGVEWRKTDPETLVHMFQDGEIQAEIQQQEYQDRAHFFTDQIQHGNFSLRLDNLRAEDEGQYTCTVNSQEESVETMVEIKIDDVEHLRVSGSSRSISASVGEDVTLSCSVDSHITSDDLEVSWMKTDEDEDIVVLLYQNNEALPEASNDRYRDRVEFFTDEIPKGNFSLRLKSVRTEDKGVYMCEVFAGGLSGNTTAVLGQLGFSVVHIMVLILCISASGSALLLCCLIYCRSTTKGLIVQNSSNLNVLLGSSVVLPCHVPPHLLTEDLKVEWRKTTKKSKTLVHLYEDGEIQAEKQHEDYKNRANILTDHIKQGNFSLRLDKLTAEDEGQYTCSVYSKKDCMFSAKSKLILKILMRGKFIPLGDSVDLPCQVPKSLLENSLKVEWRRADSETLVHLYEDGKSQANQQHKDYHKRANLLKKKIKDGNFSLHLKKLRAGDKGVYTCKVYRDQDCVRSANEELKLGLTVKHSHHTTVPLGSSMVLPYYKDKPSTMEGLKVEWKKKDLKDLVHLYEAGESRADEQHEDYQNRAHLFTEHLKDGNFTLRLDKLRAEDEGEYTCTCKVNTGHTSHRFHDFRHLRGLPQFFDFRQSFQNYREFSTNINLILRLLDTVFRLQLSLVFFPNVLMFLAFVLWGVSEGSLSETISCCALYFLRPLLLLWAAPYMSNFTDKIKTRIQKYSYVAEYLVLSLFVYSALFTSAWQKLLNYPVFDRAMIIVLFVIVFVCCLCKIIYILVTEVGKKSGRSIKIFNVVADMTFEILPTLQFVLLFYTFGSAGEAGFIIIVILPVLTMMTNDRWFYRCRVKLNFSYSAIRTVMLIVLIVTNVVMIGVYIFTLDNKTDAIGWGCVIVFLQILWMVMKFTYYFNFDKDFHRFVPVYVFGSVGVVLLNSAALIIELILKTVNGDRMMADLRFTVFPSECLFAIFMLISAFFPSAIANCLQSCQNKVKSIREKRSQKNQSPGEPEEEIALSAGV</sequence>
<name>A0ABR3NRA9_9TELE</name>
<evidence type="ECO:0000256" key="12">
    <source>
        <dbReference type="SAM" id="Phobius"/>
    </source>
</evidence>
<evidence type="ECO:0000256" key="1">
    <source>
        <dbReference type="ARBA" id="ARBA00004251"/>
    </source>
</evidence>
<evidence type="ECO:0000256" key="2">
    <source>
        <dbReference type="ARBA" id="ARBA00022475"/>
    </source>
</evidence>
<dbReference type="SMART" id="SM00409">
    <property type="entry name" value="IG"/>
    <property type="match status" value="5"/>
</dbReference>
<keyword evidence="15" id="KW-1185">Reference proteome</keyword>
<evidence type="ECO:0000259" key="13">
    <source>
        <dbReference type="PROSITE" id="PS50835"/>
    </source>
</evidence>
<evidence type="ECO:0000313" key="15">
    <source>
        <dbReference type="Proteomes" id="UP001558613"/>
    </source>
</evidence>
<keyword evidence="2" id="KW-1003">Cell membrane</keyword>
<reference evidence="14 15" key="1">
    <citation type="submission" date="2023-09" db="EMBL/GenBank/DDBJ databases">
        <authorList>
            <person name="Wang M."/>
        </authorList>
    </citation>
    <scope>NUCLEOTIDE SEQUENCE [LARGE SCALE GENOMIC DNA]</scope>
    <source>
        <strain evidence="14">GT-2023</strain>
        <tissue evidence="14">Liver</tissue>
    </source>
</reference>
<evidence type="ECO:0000256" key="3">
    <source>
        <dbReference type="ARBA" id="ARBA00022692"/>
    </source>
</evidence>
<evidence type="ECO:0000313" key="14">
    <source>
        <dbReference type="EMBL" id="KAL1279316.1"/>
    </source>
</evidence>
<evidence type="ECO:0000256" key="10">
    <source>
        <dbReference type="ARBA" id="ARBA00023319"/>
    </source>
</evidence>
<organism evidence="14 15">
    <name type="scientific">Cirrhinus molitorella</name>
    <name type="common">mud carp</name>
    <dbReference type="NCBI Taxonomy" id="172907"/>
    <lineage>
        <taxon>Eukaryota</taxon>
        <taxon>Metazoa</taxon>
        <taxon>Chordata</taxon>
        <taxon>Craniata</taxon>
        <taxon>Vertebrata</taxon>
        <taxon>Euteleostomi</taxon>
        <taxon>Actinopterygii</taxon>
        <taxon>Neopterygii</taxon>
        <taxon>Teleostei</taxon>
        <taxon>Ostariophysi</taxon>
        <taxon>Cypriniformes</taxon>
        <taxon>Cyprinidae</taxon>
        <taxon>Labeoninae</taxon>
        <taxon>Labeonini</taxon>
        <taxon>Cirrhinus</taxon>
    </lineage>
</organism>
<keyword evidence="3 12" id="KW-0812">Transmembrane</keyword>
<dbReference type="Gene3D" id="2.60.40.10">
    <property type="entry name" value="Immunoglobulins"/>
    <property type="match status" value="5"/>
</dbReference>
<keyword evidence="10" id="KW-0393">Immunoglobulin domain</keyword>
<comment type="subcellular location">
    <subcellularLocation>
        <location evidence="1">Cell membrane</location>
        <topology evidence="1">Single-pass type I membrane protein</topology>
    </subcellularLocation>
</comment>
<dbReference type="PROSITE" id="PS50835">
    <property type="entry name" value="IG_LIKE"/>
    <property type="match status" value="4"/>
</dbReference>
<feature type="domain" description="Ig-like" evidence="13">
    <location>
        <begin position="291"/>
        <end position="385"/>
    </location>
</feature>
<keyword evidence="5 12" id="KW-1133">Transmembrane helix</keyword>
<feature type="transmembrane region" description="Helical" evidence="12">
    <location>
        <begin position="682"/>
        <end position="701"/>
    </location>
</feature>
<keyword evidence="9" id="KW-0325">Glycoprotein</keyword>
<feature type="transmembrane region" description="Helical" evidence="12">
    <location>
        <begin position="880"/>
        <end position="903"/>
    </location>
</feature>
<evidence type="ECO:0000256" key="9">
    <source>
        <dbReference type="ARBA" id="ARBA00023180"/>
    </source>
</evidence>
<evidence type="ECO:0000256" key="4">
    <source>
        <dbReference type="ARBA" id="ARBA00022729"/>
    </source>
</evidence>
<keyword evidence="7" id="KW-1015">Disulfide bond</keyword>
<gene>
    <name evidence="14" type="ORF">QQF64_025989</name>
</gene>
<dbReference type="InterPro" id="IPR013783">
    <property type="entry name" value="Ig-like_fold"/>
</dbReference>
<feature type="transmembrane region" description="Helical" evidence="12">
    <location>
        <begin position="787"/>
        <end position="811"/>
    </location>
</feature>
<feature type="transmembrane region" description="Helical" evidence="12">
    <location>
        <begin position="959"/>
        <end position="978"/>
    </location>
</feature>
<feature type="domain" description="Ig-like" evidence="13">
    <location>
        <begin position="404"/>
        <end position="502"/>
    </location>
</feature>
<dbReference type="InterPro" id="IPR003599">
    <property type="entry name" value="Ig_sub"/>
</dbReference>
<dbReference type="SUPFAM" id="SSF48726">
    <property type="entry name" value="Immunoglobulin"/>
    <property type="match status" value="5"/>
</dbReference>
<dbReference type="SMART" id="SM00408">
    <property type="entry name" value="IGc2"/>
    <property type="match status" value="4"/>
</dbReference>
<dbReference type="InterPro" id="IPR007110">
    <property type="entry name" value="Ig-like_dom"/>
</dbReference>
<feature type="transmembrane region" description="Helical" evidence="12">
    <location>
        <begin position="246"/>
        <end position="271"/>
    </location>
</feature>
<keyword evidence="8" id="KW-0675">Receptor</keyword>
<feature type="transmembrane region" description="Helical" evidence="12">
    <location>
        <begin position="656"/>
        <end position="676"/>
    </location>
</feature>
<evidence type="ECO:0000256" key="11">
    <source>
        <dbReference type="SAM" id="MobiDB-lite"/>
    </source>
</evidence>
<dbReference type="EMBL" id="JAYMGO010000003">
    <property type="protein sequence ID" value="KAL1279316.1"/>
    <property type="molecule type" value="Genomic_DNA"/>
</dbReference>
<feature type="transmembrane region" description="Helical" evidence="12">
    <location>
        <begin position="721"/>
        <end position="740"/>
    </location>
</feature>
<protein>
    <recommendedName>
        <fullName evidence="13">Ig-like domain-containing protein</fullName>
    </recommendedName>
</protein>
<dbReference type="InterPro" id="IPR036179">
    <property type="entry name" value="Ig-like_dom_sf"/>
</dbReference>
<dbReference type="SMART" id="SM00406">
    <property type="entry name" value="IGv"/>
    <property type="match status" value="5"/>
</dbReference>
<dbReference type="Pfam" id="PF07686">
    <property type="entry name" value="V-set"/>
    <property type="match status" value="5"/>
</dbReference>